<evidence type="ECO:0000313" key="8">
    <source>
        <dbReference type="Proteomes" id="UP001206595"/>
    </source>
</evidence>
<sequence>MPELKSFTREEVKKHNTPEDCWIIIDSEVFNMTTFADLHPGGAGVIMDLAGKDATEEFYGLHRQEVLFKYAPKLKIGTIANEKPVIEMYTPGTISKVPYGEASAWQGHKSPYFTESHIKFRSAIRKIYDELLPEALVNEDLGKSPTIELNKKLGAAGVLAAQIGPGPWLQGLNLPGGVKPEEFDYFHEMIAHEETARLGTPGFADGITAGLTIGLPPIFNFGSPALKSKIVPEVLSGEKRICLAITEPFTGSDVAGIRTTAKLSADGKHFIVNGTKKWITNSVFCDYFCVAVRTAKGISMLLVEKSDGLEVKPIKTSYSIAAGTGYITFEDVKVPVENLLGKEGKGFQVIMANFNHERWAIICGIVAGSRHVLEETFKWTNQRVVFGKKLSAQPVVRSKLANMIAQIESVQNWLENITYQMVNMSYAEQTVKLAGPIALLKYQSTRVAHNISDEATQIFGGRGITKTGMGRVIETFQRTYKFAAILGGSEEIMQDLGVRQALRTFPDARL</sequence>
<evidence type="ECO:0000313" key="7">
    <source>
        <dbReference type="EMBL" id="KAI8577476.1"/>
    </source>
</evidence>
<evidence type="ECO:0000256" key="4">
    <source>
        <dbReference type="ARBA" id="ARBA00022827"/>
    </source>
</evidence>
<dbReference type="GO" id="GO:0033539">
    <property type="term" value="P:fatty acid beta-oxidation using acyl-CoA dehydrogenase"/>
    <property type="evidence" value="ECO:0007669"/>
    <property type="project" value="TreeGrafter"/>
</dbReference>
<dbReference type="SUPFAM" id="SSF47203">
    <property type="entry name" value="Acyl-CoA dehydrogenase C-terminal domain-like"/>
    <property type="match status" value="1"/>
</dbReference>
<dbReference type="InterPro" id="IPR036400">
    <property type="entry name" value="Cyt_B5-like_heme/steroid_sf"/>
</dbReference>
<dbReference type="InterPro" id="IPR009075">
    <property type="entry name" value="AcylCo_DH/oxidase_C"/>
</dbReference>
<comment type="similarity">
    <text evidence="2">Belongs to the acyl-CoA dehydrogenase family.</text>
</comment>
<comment type="cofactor">
    <cofactor evidence="1">
        <name>FAD</name>
        <dbReference type="ChEBI" id="CHEBI:57692"/>
    </cofactor>
</comment>
<accession>A0AAD5E4Y8</accession>
<dbReference type="Gene3D" id="3.10.120.10">
    <property type="entry name" value="Cytochrome b5-like heme/steroid binding domain"/>
    <property type="match status" value="1"/>
</dbReference>
<dbReference type="GeneID" id="75916124"/>
<keyword evidence="4" id="KW-0274">FAD</keyword>
<gene>
    <name evidence="7" type="ORF">K450DRAFT_251853</name>
</gene>
<evidence type="ECO:0000256" key="3">
    <source>
        <dbReference type="ARBA" id="ARBA00022630"/>
    </source>
</evidence>
<dbReference type="InterPro" id="IPR037069">
    <property type="entry name" value="AcylCoA_DH/ox_N_sf"/>
</dbReference>
<dbReference type="EMBL" id="MU620940">
    <property type="protein sequence ID" value="KAI8577476.1"/>
    <property type="molecule type" value="Genomic_DNA"/>
</dbReference>
<dbReference type="InterPro" id="IPR046373">
    <property type="entry name" value="Acyl-CoA_Oxase/DH_mid-dom_sf"/>
</dbReference>
<dbReference type="Gene3D" id="2.40.110.10">
    <property type="entry name" value="Butyryl-CoA Dehydrogenase, subunit A, domain 2"/>
    <property type="match status" value="1"/>
</dbReference>
<protein>
    <recommendedName>
        <fullName evidence="6">Cytochrome b5 heme-binding domain-containing protein</fullName>
    </recommendedName>
</protein>
<dbReference type="InterPro" id="IPR036250">
    <property type="entry name" value="AcylCo_DH-like_C"/>
</dbReference>
<proteinExistence type="inferred from homology"/>
<evidence type="ECO:0000256" key="1">
    <source>
        <dbReference type="ARBA" id="ARBA00001974"/>
    </source>
</evidence>
<dbReference type="InterPro" id="IPR009100">
    <property type="entry name" value="AcylCoA_DH/oxidase_NM_dom_sf"/>
</dbReference>
<name>A0AAD5E4Y8_UMBRA</name>
<dbReference type="GO" id="GO:0003995">
    <property type="term" value="F:acyl-CoA dehydrogenase activity"/>
    <property type="evidence" value="ECO:0007669"/>
    <property type="project" value="TreeGrafter"/>
</dbReference>
<keyword evidence="5" id="KW-0560">Oxidoreductase</keyword>
<dbReference type="Proteomes" id="UP001206595">
    <property type="component" value="Unassembled WGS sequence"/>
</dbReference>
<dbReference type="Gene3D" id="1.10.540.10">
    <property type="entry name" value="Acyl-CoA dehydrogenase/oxidase, N-terminal domain"/>
    <property type="match status" value="1"/>
</dbReference>
<dbReference type="InterPro" id="IPR013786">
    <property type="entry name" value="AcylCoA_DH/ox_N"/>
</dbReference>
<keyword evidence="8" id="KW-1185">Reference proteome</keyword>
<dbReference type="SUPFAM" id="SSF56645">
    <property type="entry name" value="Acyl-CoA dehydrogenase NM domain-like"/>
    <property type="match status" value="1"/>
</dbReference>
<dbReference type="InterPro" id="IPR050741">
    <property type="entry name" value="Acyl-CoA_dehydrogenase"/>
</dbReference>
<comment type="caution">
    <text evidence="7">The sequence shown here is derived from an EMBL/GenBank/DDBJ whole genome shotgun (WGS) entry which is preliminary data.</text>
</comment>
<dbReference type="CDD" id="cd00567">
    <property type="entry name" value="ACAD"/>
    <property type="match status" value="1"/>
</dbReference>
<organism evidence="7 8">
    <name type="scientific">Umbelopsis ramanniana AG</name>
    <dbReference type="NCBI Taxonomy" id="1314678"/>
    <lineage>
        <taxon>Eukaryota</taxon>
        <taxon>Fungi</taxon>
        <taxon>Fungi incertae sedis</taxon>
        <taxon>Mucoromycota</taxon>
        <taxon>Mucoromycotina</taxon>
        <taxon>Umbelopsidomycetes</taxon>
        <taxon>Umbelopsidales</taxon>
        <taxon>Umbelopsidaceae</taxon>
        <taxon>Umbelopsis</taxon>
    </lineage>
</organism>
<dbReference type="GO" id="GO:0050660">
    <property type="term" value="F:flavin adenine dinucleotide binding"/>
    <property type="evidence" value="ECO:0007669"/>
    <property type="project" value="InterPro"/>
</dbReference>
<dbReference type="InterPro" id="IPR006091">
    <property type="entry name" value="Acyl-CoA_Oxase/DH_mid-dom"/>
</dbReference>
<reference evidence="7" key="1">
    <citation type="submission" date="2021-06" db="EMBL/GenBank/DDBJ databases">
        <authorList>
            <consortium name="DOE Joint Genome Institute"/>
            <person name="Mondo S.J."/>
            <person name="Amses K.R."/>
            <person name="Simmons D.R."/>
            <person name="Longcore J.E."/>
            <person name="Seto K."/>
            <person name="Alves G.H."/>
            <person name="Bonds A.E."/>
            <person name="Quandt C.A."/>
            <person name="Davis W.J."/>
            <person name="Chang Y."/>
            <person name="Letcher P.M."/>
            <person name="Powell M.J."/>
            <person name="Kuo A."/>
            <person name="Labutti K."/>
            <person name="Pangilinan J."/>
            <person name="Andreopoulos W."/>
            <person name="Tritt A."/>
            <person name="Riley R."/>
            <person name="Hundley H."/>
            <person name="Johnson J."/>
            <person name="Lipzen A."/>
            <person name="Barry K."/>
            <person name="Berbee M.L."/>
            <person name="Buchler N.E."/>
            <person name="Grigoriev I.V."/>
            <person name="Spatafora J.W."/>
            <person name="Stajich J.E."/>
            <person name="James T.Y."/>
        </authorList>
    </citation>
    <scope>NUCLEOTIDE SEQUENCE</scope>
    <source>
        <strain evidence="7">AG</strain>
    </source>
</reference>
<dbReference type="InterPro" id="IPR001199">
    <property type="entry name" value="Cyt_B5-like_heme/steroid-bd"/>
</dbReference>
<dbReference type="PANTHER" id="PTHR48083:SF28">
    <property type="entry name" value="ACYL-COA DEHYDROGENASE FAMILY PROTEIN (AFU_ORTHOLOGUE AFUA_6G10880)-RELATED"/>
    <property type="match status" value="1"/>
</dbReference>
<dbReference type="SMART" id="SM01117">
    <property type="entry name" value="Cyt-b5"/>
    <property type="match status" value="1"/>
</dbReference>
<dbReference type="RefSeq" id="XP_051442480.1">
    <property type="nucleotide sequence ID" value="XM_051590781.1"/>
</dbReference>
<reference evidence="7" key="2">
    <citation type="journal article" date="2022" name="Proc. Natl. Acad. Sci. U.S.A.">
        <title>Diploid-dominant life cycles characterize the early evolution of Fungi.</title>
        <authorList>
            <person name="Amses K.R."/>
            <person name="Simmons D.R."/>
            <person name="Longcore J.E."/>
            <person name="Mondo S.J."/>
            <person name="Seto K."/>
            <person name="Jeronimo G.H."/>
            <person name="Bonds A.E."/>
            <person name="Quandt C.A."/>
            <person name="Davis W.J."/>
            <person name="Chang Y."/>
            <person name="Federici B.A."/>
            <person name="Kuo A."/>
            <person name="LaButti K."/>
            <person name="Pangilinan J."/>
            <person name="Andreopoulos W."/>
            <person name="Tritt A."/>
            <person name="Riley R."/>
            <person name="Hundley H."/>
            <person name="Johnson J."/>
            <person name="Lipzen A."/>
            <person name="Barry K."/>
            <person name="Lang B.F."/>
            <person name="Cuomo C.A."/>
            <person name="Buchler N.E."/>
            <person name="Grigoriev I.V."/>
            <person name="Spatafora J.W."/>
            <person name="Stajich J.E."/>
            <person name="James T.Y."/>
        </authorList>
    </citation>
    <scope>NUCLEOTIDE SEQUENCE</scope>
    <source>
        <strain evidence="7">AG</strain>
    </source>
</reference>
<evidence type="ECO:0000259" key="6">
    <source>
        <dbReference type="PROSITE" id="PS50255"/>
    </source>
</evidence>
<dbReference type="Pfam" id="PF02770">
    <property type="entry name" value="Acyl-CoA_dh_M"/>
    <property type="match status" value="1"/>
</dbReference>
<dbReference type="GO" id="GO:0005737">
    <property type="term" value="C:cytoplasm"/>
    <property type="evidence" value="ECO:0007669"/>
    <property type="project" value="TreeGrafter"/>
</dbReference>
<dbReference type="AlphaFoldDB" id="A0AAD5E4Y8"/>
<evidence type="ECO:0000256" key="2">
    <source>
        <dbReference type="ARBA" id="ARBA00009347"/>
    </source>
</evidence>
<dbReference type="Gene3D" id="1.20.140.10">
    <property type="entry name" value="Butyryl-CoA Dehydrogenase, subunit A, domain 3"/>
    <property type="match status" value="1"/>
</dbReference>
<dbReference type="Pfam" id="PF00441">
    <property type="entry name" value="Acyl-CoA_dh_1"/>
    <property type="match status" value="1"/>
</dbReference>
<keyword evidence="3" id="KW-0285">Flavoprotein</keyword>
<dbReference type="PROSITE" id="PS50255">
    <property type="entry name" value="CYTOCHROME_B5_2"/>
    <property type="match status" value="1"/>
</dbReference>
<dbReference type="Pfam" id="PF02771">
    <property type="entry name" value="Acyl-CoA_dh_N"/>
    <property type="match status" value="1"/>
</dbReference>
<evidence type="ECO:0000256" key="5">
    <source>
        <dbReference type="ARBA" id="ARBA00023002"/>
    </source>
</evidence>
<feature type="domain" description="Cytochrome b5 heme-binding" evidence="6">
    <location>
        <begin position="4"/>
        <end position="80"/>
    </location>
</feature>
<dbReference type="SUPFAM" id="SSF55856">
    <property type="entry name" value="Cytochrome b5-like heme/steroid binding domain"/>
    <property type="match status" value="1"/>
</dbReference>
<dbReference type="PANTHER" id="PTHR48083">
    <property type="entry name" value="MEDIUM-CHAIN SPECIFIC ACYL-COA DEHYDROGENASE, MITOCHONDRIAL-RELATED"/>
    <property type="match status" value="1"/>
</dbReference>
<dbReference type="Pfam" id="PF00173">
    <property type="entry name" value="Cyt-b5"/>
    <property type="match status" value="1"/>
</dbReference>